<dbReference type="InterPro" id="IPR004312">
    <property type="entry name" value="ATHILA_Orf1_C"/>
</dbReference>
<organism evidence="3 4">
    <name type="scientific">Lactuca saligna</name>
    <name type="common">Willowleaf lettuce</name>
    <dbReference type="NCBI Taxonomy" id="75948"/>
    <lineage>
        <taxon>Eukaryota</taxon>
        <taxon>Viridiplantae</taxon>
        <taxon>Streptophyta</taxon>
        <taxon>Embryophyta</taxon>
        <taxon>Tracheophyta</taxon>
        <taxon>Spermatophyta</taxon>
        <taxon>Magnoliopsida</taxon>
        <taxon>eudicotyledons</taxon>
        <taxon>Gunneridae</taxon>
        <taxon>Pentapetalae</taxon>
        <taxon>asterids</taxon>
        <taxon>campanulids</taxon>
        <taxon>Asterales</taxon>
        <taxon>Asteraceae</taxon>
        <taxon>Cichorioideae</taxon>
        <taxon>Cichorieae</taxon>
        <taxon>Lactucinae</taxon>
        <taxon>Lactuca</taxon>
    </lineage>
</organism>
<keyword evidence="4" id="KW-1185">Reference proteome</keyword>
<protein>
    <recommendedName>
        <fullName evidence="2">Arabidopsis retrotransposon Orf1 C-terminal domain-containing protein</fullName>
    </recommendedName>
</protein>
<feature type="compositionally biased region" description="Acidic residues" evidence="1">
    <location>
        <begin position="310"/>
        <end position="324"/>
    </location>
</feature>
<feature type="compositionally biased region" description="Basic residues" evidence="1">
    <location>
        <begin position="8"/>
        <end position="20"/>
    </location>
</feature>
<reference evidence="3" key="1">
    <citation type="submission" date="2023-04" db="EMBL/GenBank/DDBJ databases">
        <authorList>
            <person name="Vijverberg K."/>
            <person name="Xiong W."/>
            <person name="Schranz E."/>
        </authorList>
    </citation>
    <scope>NUCLEOTIDE SEQUENCE</scope>
</reference>
<gene>
    <name evidence="3" type="ORF">LSALG_LOCUS11650</name>
</gene>
<accession>A0AA35YEP5</accession>
<evidence type="ECO:0000256" key="1">
    <source>
        <dbReference type="SAM" id="MobiDB-lite"/>
    </source>
</evidence>
<dbReference type="EMBL" id="OX465078">
    <property type="protein sequence ID" value="CAI9271383.1"/>
    <property type="molecule type" value="Genomic_DNA"/>
</dbReference>
<feature type="compositionally biased region" description="Pro residues" evidence="1">
    <location>
        <begin position="22"/>
        <end position="39"/>
    </location>
</feature>
<evidence type="ECO:0000313" key="4">
    <source>
        <dbReference type="Proteomes" id="UP001177003"/>
    </source>
</evidence>
<name>A0AA35YEP5_LACSI</name>
<evidence type="ECO:0000259" key="2">
    <source>
        <dbReference type="Pfam" id="PF03078"/>
    </source>
</evidence>
<proteinExistence type="predicted"/>
<dbReference type="Pfam" id="PF03078">
    <property type="entry name" value="ATHILA"/>
    <property type="match status" value="1"/>
</dbReference>
<feature type="region of interest" description="Disordered" evidence="1">
    <location>
        <begin position="308"/>
        <end position="343"/>
    </location>
</feature>
<dbReference type="Proteomes" id="UP001177003">
    <property type="component" value="Chromosome 2"/>
</dbReference>
<feature type="region of interest" description="Disordered" evidence="1">
    <location>
        <begin position="1"/>
        <end position="40"/>
    </location>
</feature>
<feature type="domain" description="Arabidopsis retrotransposon Orf1 C-terminal" evidence="2">
    <location>
        <begin position="63"/>
        <end position="216"/>
    </location>
</feature>
<evidence type="ECO:0000313" key="3">
    <source>
        <dbReference type="EMBL" id="CAI9271383.1"/>
    </source>
</evidence>
<sequence length="414" mass="47170">MEGESSKRPRQTKSSARCRRSPSPPPRSPSPPPSSPPNPAHCGVVCHGPIQAAKLEAFLQRMHTTQQFAHVPSLRELHIYNQVHTLFRNIGWHGLLKVHELNYKVPTTEFLSSFDLDHGVLSFRLMNQDHAISLDQINVIVGPPKENIFGPNDRIPGYNDLTWWTDLTRQLPYVSSSAKASSLIHPVMKVAHRIVASLVIPKEERSTISTLELKILYAMAHPDDNLFPYYGSFLCTNSPASAHHGLAKYLMLALSVYWQKEEDGNHNWTVGQNHDPRLLITPENKDILALRRPNNFTDWQITPYLFPDSLSEEEDGDDDDEAEEEPHHASPTGGASSSHYAAPPSYHQQYMDEFQLIHTRLNTYQQDITSLTQIFSSFTTQYARNQEHQCKHEEDFSAWTRNSDYYPYLPSPPQ</sequence>
<dbReference type="AlphaFoldDB" id="A0AA35YEP5"/>
<feature type="compositionally biased region" description="Low complexity" evidence="1">
    <location>
        <begin position="333"/>
        <end position="343"/>
    </location>
</feature>